<feature type="transmembrane region" description="Helical" evidence="6">
    <location>
        <begin position="218"/>
        <end position="244"/>
    </location>
</feature>
<sequence length="464" mass="50219">MGIKEKIFRKESVASYIGQDKKLLKILTAKDLIGMGIGSVIGSGIFILPGTVAAMHSGPAIILSFVVAALVCSFAAMCYAEFSSALPVAGSAYSFGNIVFGEGIGWFLGWSLIAEYMLAVATVSTSWAAYFNSFIEGFGFKIPTALAGHFDPSHGTYINIVAVLIILSLGILLHRGAHTSMAFNNVMVVVKIAIIVLFLLVGAFYVKPANWTPFLPFGYSGVFTGASLVFFAFLGFDVVSAAAAEVKDPGKNMPKGIIGTLVICTALYILVALVLTGMVSYTKLNVDDPVAFALRMVNQNWMAGILSIGALAGMFTMMITMTYSSSRLIYSISRDGLLPHYFSKVNQTTHNPDRSMWLVIIIIAIMGGTFSMTQLASLVNIGTLFAFACVSLGVIPLRKHPELKQHDGYRVPFYPVLPVISFLLCCFMLSQLSVETWIAAVIWFALGITIYFTYGIHHSRLSQK</sequence>
<dbReference type="GO" id="GO:0016020">
    <property type="term" value="C:membrane"/>
    <property type="evidence" value="ECO:0007669"/>
    <property type="project" value="UniProtKB-SubCell"/>
</dbReference>
<feature type="transmembrane region" description="Helical" evidence="6">
    <location>
        <begin position="186"/>
        <end position="206"/>
    </location>
</feature>
<dbReference type="PANTHER" id="PTHR43243">
    <property type="entry name" value="INNER MEMBRANE TRANSPORTER YGJI-RELATED"/>
    <property type="match status" value="1"/>
</dbReference>
<feature type="transmembrane region" description="Helical" evidence="6">
    <location>
        <begin position="355"/>
        <end position="372"/>
    </location>
</feature>
<evidence type="ECO:0000313" key="7">
    <source>
        <dbReference type="EMBL" id="KRL78673.1"/>
    </source>
</evidence>
<dbReference type="STRING" id="1423740.FC36_GL001055"/>
<feature type="transmembrane region" description="Helical" evidence="6">
    <location>
        <begin position="156"/>
        <end position="174"/>
    </location>
</feature>
<evidence type="ECO:0000256" key="3">
    <source>
        <dbReference type="ARBA" id="ARBA00022692"/>
    </source>
</evidence>
<dbReference type="Pfam" id="PF13520">
    <property type="entry name" value="AA_permease_2"/>
    <property type="match status" value="1"/>
</dbReference>
<dbReference type="PATRIC" id="fig|1423740.3.peg.1125"/>
<keyword evidence="5 6" id="KW-0472">Membrane</keyword>
<dbReference type="PIRSF" id="PIRSF006060">
    <property type="entry name" value="AA_transporter"/>
    <property type="match status" value="1"/>
</dbReference>
<feature type="transmembrane region" description="Helical" evidence="6">
    <location>
        <begin position="378"/>
        <end position="397"/>
    </location>
</feature>
<evidence type="ECO:0000256" key="6">
    <source>
        <dbReference type="SAM" id="Phobius"/>
    </source>
</evidence>
<evidence type="ECO:0000256" key="4">
    <source>
        <dbReference type="ARBA" id="ARBA00022989"/>
    </source>
</evidence>
<feature type="transmembrane region" description="Helical" evidence="6">
    <location>
        <begin position="436"/>
        <end position="454"/>
    </location>
</feature>
<dbReference type="AlphaFoldDB" id="A0A0R1TBF0"/>
<feature type="transmembrane region" description="Helical" evidence="6">
    <location>
        <begin position="409"/>
        <end position="430"/>
    </location>
</feature>
<dbReference type="Proteomes" id="UP000051048">
    <property type="component" value="Unassembled WGS sequence"/>
</dbReference>
<evidence type="ECO:0000256" key="1">
    <source>
        <dbReference type="ARBA" id="ARBA00004141"/>
    </source>
</evidence>
<dbReference type="EMBL" id="AZFH01000139">
    <property type="protein sequence ID" value="KRL78673.1"/>
    <property type="molecule type" value="Genomic_DNA"/>
</dbReference>
<dbReference type="OrthoDB" id="9762947at2"/>
<dbReference type="Gene3D" id="1.20.1740.10">
    <property type="entry name" value="Amino acid/polyamine transporter I"/>
    <property type="match status" value="1"/>
</dbReference>
<keyword evidence="3 6" id="KW-0812">Transmembrane</keyword>
<feature type="transmembrane region" description="Helical" evidence="6">
    <location>
        <begin position="60"/>
        <end position="80"/>
    </location>
</feature>
<feature type="transmembrane region" description="Helical" evidence="6">
    <location>
        <begin position="256"/>
        <end position="281"/>
    </location>
</feature>
<feature type="transmembrane region" description="Helical" evidence="6">
    <location>
        <begin position="32"/>
        <end position="54"/>
    </location>
</feature>
<feature type="transmembrane region" description="Helical" evidence="6">
    <location>
        <begin position="92"/>
        <end position="113"/>
    </location>
</feature>
<dbReference type="GO" id="GO:0015171">
    <property type="term" value="F:amino acid transmembrane transporter activity"/>
    <property type="evidence" value="ECO:0007669"/>
    <property type="project" value="TreeGrafter"/>
</dbReference>
<feature type="transmembrane region" description="Helical" evidence="6">
    <location>
        <begin position="301"/>
        <end position="324"/>
    </location>
</feature>
<comment type="subcellular location">
    <subcellularLocation>
        <location evidence="1">Membrane</location>
        <topology evidence="1">Multi-pass membrane protein</topology>
    </subcellularLocation>
</comment>
<keyword evidence="4 6" id="KW-1133">Transmembrane helix</keyword>
<gene>
    <name evidence="7" type="ORF">FC36_GL001055</name>
</gene>
<dbReference type="InterPro" id="IPR002293">
    <property type="entry name" value="AA/rel_permease1"/>
</dbReference>
<dbReference type="PANTHER" id="PTHR43243:SF4">
    <property type="entry name" value="CATIONIC AMINO ACID TRANSPORTER 4"/>
    <property type="match status" value="1"/>
</dbReference>
<evidence type="ECO:0000256" key="2">
    <source>
        <dbReference type="ARBA" id="ARBA00022448"/>
    </source>
</evidence>
<organism evidence="7 8">
    <name type="scientific">Ligilactobacillus equi DSM 15833 = JCM 10991</name>
    <dbReference type="NCBI Taxonomy" id="1423740"/>
    <lineage>
        <taxon>Bacteria</taxon>
        <taxon>Bacillati</taxon>
        <taxon>Bacillota</taxon>
        <taxon>Bacilli</taxon>
        <taxon>Lactobacillales</taxon>
        <taxon>Lactobacillaceae</taxon>
        <taxon>Ligilactobacillus</taxon>
    </lineage>
</organism>
<evidence type="ECO:0000313" key="8">
    <source>
        <dbReference type="Proteomes" id="UP000051048"/>
    </source>
</evidence>
<proteinExistence type="predicted"/>
<name>A0A0R1TBF0_9LACO</name>
<dbReference type="RefSeq" id="WP_025020600.1">
    <property type="nucleotide sequence ID" value="NZ_AZFH01000139.1"/>
</dbReference>
<protein>
    <submittedName>
        <fullName evidence="7">Amino acid permease</fullName>
    </submittedName>
</protein>
<keyword evidence="2" id="KW-0813">Transport</keyword>
<reference evidence="7 8" key="1">
    <citation type="journal article" date="2015" name="Genome Announc.">
        <title>Expanding the biotechnology potential of lactobacilli through comparative genomics of 213 strains and associated genera.</title>
        <authorList>
            <person name="Sun Z."/>
            <person name="Harris H.M."/>
            <person name="McCann A."/>
            <person name="Guo C."/>
            <person name="Argimon S."/>
            <person name="Zhang W."/>
            <person name="Yang X."/>
            <person name="Jeffery I.B."/>
            <person name="Cooney J.C."/>
            <person name="Kagawa T.F."/>
            <person name="Liu W."/>
            <person name="Song Y."/>
            <person name="Salvetti E."/>
            <person name="Wrobel A."/>
            <person name="Rasinkangas P."/>
            <person name="Parkhill J."/>
            <person name="Rea M.C."/>
            <person name="O'Sullivan O."/>
            <person name="Ritari J."/>
            <person name="Douillard F.P."/>
            <person name="Paul Ross R."/>
            <person name="Yang R."/>
            <person name="Briner A.E."/>
            <person name="Felis G.E."/>
            <person name="de Vos W.M."/>
            <person name="Barrangou R."/>
            <person name="Klaenhammer T.R."/>
            <person name="Caufield P.W."/>
            <person name="Cui Y."/>
            <person name="Zhang H."/>
            <person name="O'Toole P.W."/>
        </authorList>
    </citation>
    <scope>NUCLEOTIDE SEQUENCE [LARGE SCALE GENOMIC DNA]</scope>
    <source>
        <strain evidence="7 8">DSM 15833</strain>
    </source>
</reference>
<accession>A0A0R1TBF0</accession>
<evidence type="ECO:0000256" key="5">
    <source>
        <dbReference type="ARBA" id="ARBA00023136"/>
    </source>
</evidence>
<comment type="caution">
    <text evidence="7">The sequence shown here is derived from an EMBL/GenBank/DDBJ whole genome shotgun (WGS) entry which is preliminary data.</text>
</comment>